<name>A0A1G4WR38_9MYCO</name>
<dbReference type="RefSeq" id="WP_090361134.1">
    <property type="nucleotide sequence ID" value="NZ_FMUB01000009.1"/>
</dbReference>
<proteinExistence type="predicted"/>
<gene>
    <name evidence="2" type="ORF">SAMN02799620_04416</name>
</gene>
<reference evidence="3" key="1">
    <citation type="submission" date="2016-10" db="EMBL/GenBank/DDBJ databases">
        <authorList>
            <person name="Varghese N."/>
            <person name="Submissions S."/>
        </authorList>
    </citation>
    <scope>NUCLEOTIDE SEQUENCE [LARGE SCALE GENOMIC DNA]</scope>
    <source>
        <strain evidence="3">UNC267MFSha1.1M11</strain>
    </source>
</reference>
<dbReference type="AlphaFoldDB" id="A0A1G4WR38"/>
<evidence type="ECO:0000256" key="1">
    <source>
        <dbReference type="SAM" id="MobiDB-lite"/>
    </source>
</evidence>
<sequence>MASWGRVRRRPPVGDLDVATEPRRSATQPAHDATPRKAATRNTGANPEGPLTFCATLTELAAEHVRLRRANRRSTADILGNADANVSLTSYGKRIASVWKTIETIGAGEVKPRRVILWLDDPAAMADLPPSLRRLQARGLEIRSCPDYGPHKKYFPYVNEILPEQPDQTLVTADDDVLYPANWLKDLLSVHDPCEVTAFRARVRSDGPYRTWPLCTTTEASDTVFATGTSGVAYPPAVLHTLQDRGDEFLRVCPRADDFWLHYATVAAGIQIRQVRDTAALWWSTPITLNRGLWDGTGAANDAIADETRRYWLAA</sequence>
<evidence type="ECO:0008006" key="4">
    <source>
        <dbReference type="Google" id="ProtNLM"/>
    </source>
</evidence>
<evidence type="ECO:0000313" key="2">
    <source>
        <dbReference type="EMBL" id="SCX27772.1"/>
    </source>
</evidence>
<feature type="region of interest" description="Disordered" evidence="1">
    <location>
        <begin position="1"/>
        <end position="49"/>
    </location>
</feature>
<evidence type="ECO:0000313" key="3">
    <source>
        <dbReference type="Proteomes" id="UP000199707"/>
    </source>
</evidence>
<dbReference type="EMBL" id="FMUB01000009">
    <property type="protein sequence ID" value="SCX27772.1"/>
    <property type="molecule type" value="Genomic_DNA"/>
</dbReference>
<organism evidence="2 3">
    <name type="scientific">Mycolicibacterium fluoranthenivorans</name>
    <dbReference type="NCBI Taxonomy" id="258505"/>
    <lineage>
        <taxon>Bacteria</taxon>
        <taxon>Bacillati</taxon>
        <taxon>Actinomycetota</taxon>
        <taxon>Actinomycetes</taxon>
        <taxon>Mycobacteriales</taxon>
        <taxon>Mycobacteriaceae</taxon>
        <taxon>Mycolicibacterium</taxon>
    </lineage>
</organism>
<protein>
    <recommendedName>
        <fullName evidence="4">Glycosyltransferase</fullName>
    </recommendedName>
</protein>
<dbReference type="Proteomes" id="UP000199707">
    <property type="component" value="Unassembled WGS sequence"/>
</dbReference>
<accession>A0A1G4WR38</accession>
<feature type="compositionally biased region" description="Basic residues" evidence="1">
    <location>
        <begin position="1"/>
        <end position="11"/>
    </location>
</feature>
<dbReference type="STRING" id="1502745.SAMN02799620_04416"/>